<protein>
    <submittedName>
        <fullName evidence="1">Outer membrane lipoprotein-sorting protein</fullName>
    </submittedName>
</protein>
<accession>A0A1H5TCB2</accession>
<dbReference type="Proteomes" id="UP000242850">
    <property type="component" value="Unassembled WGS sequence"/>
</dbReference>
<dbReference type="PANTHER" id="PTHR35869">
    <property type="entry name" value="OUTER-MEMBRANE LIPOPROTEIN CARRIER PROTEIN"/>
    <property type="match status" value="1"/>
</dbReference>
<gene>
    <name evidence="1" type="ORF">SAMN05660865_00601</name>
</gene>
<name>A0A1H5TCB2_9CLOT</name>
<dbReference type="EMBL" id="FNUK01000005">
    <property type="protein sequence ID" value="SEF60475.1"/>
    <property type="molecule type" value="Genomic_DNA"/>
</dbReference>
<evidence type="ECO:0000313" key="2">
    <source>
        <dbReference type="Proteomes" id="UP000242850"/>
    </source>
</evidence>
<organism evidence="1 2">
    <name type="scientific">Caloramator fervidus</name>
    <dbReference type="NCBI Taxonomy" id="29344"/>
    <lineage>
        <taxon>Bacteria</taxon>
        <taxon>Bacillati</taxon>
        <taxon>Bacillota</taxon>
        <taxon>Clostridia</taxon>
        <taxon>Eubacteriales</taxon>
        <taxon>Clostridiaceae</taxon>
        <taxon>Caloramator</taxon>
    </lineage>
</organism>
<keyword evidence="2" id="KW-1185">Reference proteome</keyword>
<dbReference type="AlphaFoldDB" id="A0A1H5TCB2"/>
<dbReference type="Gene3D" id="2.50.20.10">
    <property type="entry name" value="Lipoprotein localisation LolA/LolB/LppX"/>
    <property type="match status" value="1"/>
</dbReference>
<reference evidence="2" key="1">
    <citation type="submission" date="2016-10" db="EMBL/GenBank/DDBJ databases">
        <authorList>
            <person name="Varghese N."/>
            <person name="Submissions S."/>
        </authorList>
    </citation>
    <scope>NUCLEOTIDE SEQUENCE [LARGE SCALE GENOMIC DNA]</scope>
    <source>
        <strain evidence="2">DSM 5463</strain>
    </source>
</reference>
<evidence type="ECO:0000313" key="1">
    <source>
        <dbReference type="EMBL" id="SEF60475.1"/>
    </source>
</evidence>
<sequence length="197" mass="23472">MGKIKFLFFILVFLISCSRKNNFDDVKQKLINMKSYSAEVEVDVYGNKGVSHYKVVQYFKEPNLVRIETNVPSFLKGKILVFDGRQYFIYHPIINQKYSIQKLKDDDVFIFLGIIDKKIFLDNSQISYKRIGDKNYISFKVELKDSTYRKYVELFFNQDNMLPEIMTFYDEGENVRVNILYNNFKYNPTLDDSLFKI</sequence>
<dbReference type="OrthoDB" id="2047841at2"/>
<dbReference type="InterPro" id="IPR004564">
    <property type="entry name" value="OM_lipoprot_carrier_LolA-like"/>
</dbReference>
<dbReference type="Pfam" id="PF03548">
    <property type="entry name" value="LolA"/>
    <property type="match status" value="1"/>
</dbReference>
<dbReference type="RefSeq" id="WP_103895603.1">
    <property type="nucleotide sequence ID" value="NZ_FNUK01000005.1"/>
</dbReference>
<dbReference type="SUPFAM" id="SSF89392">
    <property type="entry name" value="Prokaryotic lipoproteins and lipoprotein localization factors"/>
    <property type="match status" value="1"/>
</dbReference>
<dbReference type="PANTHER" id="PTHR35869:SF1">
    <property type="entry name" value="OUTER-MEMBRANE LIPOPROTEIN CARRIER PROTEIN"/>
    <property type="match status" value="1"/>
</dbReference>
<dbReference type="CDD" id="cd16325">
    <property type="entry name" value="LolA"/>
    <property type="match status" value="1"/>
</dbReference>
<dbReference type="InterPro" id="IPR029046">
    <property type="entry name" value="LolA/LolB/LppX"/>
</dbReference>
<proteinExistence type="predicted"/>
<dbReference type="PROSITE" id="PS51257">
    <property type="entry name" value="PROKAR_LIPOPROTEIN"/>
    <property type="match status" value="1"/>
</dbReference>
<keyword evidence="1" id="KW-0449">Lipoprotein</keyword>